<evidence type="ECO:0000256" key="6">
    <source>
        <dbReference type="ARBA" id="ARBA00023136"/>
    </source>
</evidence>
<evidence type="ECO:0000256" key="5">
    <source>
        <dbReference type="ARBA" id="ARBA00022967"/>
    </source>
</evidence>
<dbReference type="Proteomes" id="UP000243205">
    <property type="component" value="Unassembled WGS sequence"/>
</dbReference>
<dbReference type="OrthoDB" id="9809450at2"/>
<keyword evidence="10" id="KW-1185">Reference proteome</keyword>
<dbReference type="STRING" id="57664.SAMN05661003_101174"/>
<gene>
    <name evidence="7" type="primary">potA</name>
    <name evidence="9" type="ORF">SAMN05661003_101174</name>
</gene>
<dbReference type="InterPro" id="IPR013611">
    <property type="entry name" value="Transp-assoc_OB_typ2"/>
</dbReference>
<evidence type="ECO:0000313" key="9">
    <source>
        <dbReference type="EMBL" id="SDD74414.1"/>
    </source>
</evidence>
<dbReference type="PANTHER" id="PTHR42781:SF4">
    <property type="entry name" value="SPERMIDINE_PUTRESCINE IMPORT ATP-BINDING PROTEIN POTA"/>
    <property type="match status" value="1"/>
</dbReference>
<reference evidence="10" key="1">
    <citation type="submission" date="2016-10" db="EMBL/GenBank/DDBJ databases">
        <authorList>
            <person name="Varghese N."/>
            <person name="Submissions S."/>
        </authorList>
    </citation>
    <scope>NUCLEOTIDE SEQUENCE [LARGE SCALE GENOMIC DNA]</scope>
    <source>
        <strain evidence="10">DSM 8987</strain>
    </source>
</reference>
<protein>
    <recommendedName>
        <fullName evidence="7">Spermidine/putrescine import ATP-binding protein PotA</fullName>
        <ecNumber evidence="7">7.6.2.11</ecNumber>
    </recommendedName>
</protein>
<keyword evidence="1 7" id="KW-0813">Transport</keyword>
<dbReference type="InterPro" id="IPR008995">
    <property type="entry name" value="Mo/tungstate-bd_C_term_dom"/>
</dbReference>
<comment type="subunit">
    <text evidence="7">The complex is composed of two ATP-binding proteins (PotA), two transmembrane proteins (PotB and PotC) and a solute-binding protein (PotD).</text>
</comment>
<comment type="catalytic activity">
    <reaction evidence="7">
        <text>ATP + H2O + polyamine-[polyamine-binding protein]Side 1 = ADP + phosphate + polyamineSide 2 + [polyamine-binding protein]Side 1.</text>
        <dbReference type="EC" id="7.6.2.11"/>
    </reaction>
</comment>
<keyword evidence="2 7" id="KW-1003">Cell membrane</keyword>
<dbReference type="SMART" id="SM00382">
    <property type="entry name" value="AAA"/>
    <property type="match status" value="1"/>
</dbReference>
<dbReference type="AlphaFoldDB" id="A0A1G6X8G0"/>
<evidence type="ECO:0000256" key="2">
    <source>
        <dbReference type="ARBA" id="ARBA00022475"/>
    </source>
</evidence>
<dbReference type="PROSITE" id="PS00211">
    <property type="entry name" value="ABC_TRANSPORTER_1"/>
    <property type="match status" value="1"/>
</dbReference>
<proteinExistence type="inferred from homology"/>
<dbReference type="FunFam" id="3.40.50.300:FF:000133">
    <property type="entry name" value="Spermidine/putrescine import ATP-binding protein PotA"/>
    <property type="match status" value="1"/>
</dbReference>
<dbReference type="GO" id="GO:0043190">
    <property type="term" value="C:ATP-binding cassette (ABC) transporter complex"/>
    <property type="evidence" value="ECO:0007669"/>
    <property type="project" value="InterPro"/>
</dbReference>
<dbReference type="InterPro" id="IPR003439">
    <property type="entry name" value="ABC_transporter-like_ATP-bd"/>
</dbReference>
<comment type="similarity">
    <text evidence="7">Belongs to the ABC transporter superfamily. Spermidine/putrescine importer (TC 3.A.1.11.1) family.</text>
</comment>
<dbReference type="RefSeq" id="WP_092075325.1">
    <property type="nucleotide sequence ID" value="NZ_CALFZY010000006.1"/>
</dbReference>
<dbReference type="CDD" id="cd03300">
    <property type="entry name" value="ABC_PotA_N"/>
    <property type="match status" value="1"/>
</dbReference>
<dbReference type="InterPro" id="IPR027417">
    <property type="entry name" value="P-loop_NTPase"/>
</dbReference>
<keyword evidence="6 7" id="KW-0472">Membrane</keyword>
<accession>A0A1G6X8G0</accession>
<evidence type="ECO:0000256" key="1">
    <source>
        <dbReference type="ARBA" id="ARBA00022448"/>
    </source>
</evidence>
<name>A0A1G6X8G0_9BACT</name>
<dbReference type="NCBIfam" id="TIGR01187">
    <property type="entry name" value="potA"/>
    <property type="match status" value="1"/>
</dbReference>
<dbReference type="EMBL" id="FNAQ01000001">
    <property type="protein sequence ID" value="SDD74414.1"/>
    <property type="molecule type" value="Genomic_DNA"/>
</dbReference>
<dbReference type="InterPro" id="IPR017871">
    <property type="entry name" value="ABC_transporter-like_CS"/>
</dbReference>
<dbReference type="InterPro" id="IPR003593">
    <property type="entry name" value="AAA+_ATPase"/>
</dbReference>
<evidence type="ECO:0000256" key="3">
    <source>
        <dbReference type="ARBA" id="ARBA00022741"/>
    </source>
</evidence>
<dbReference type="PANTHER" id="PTHR42781">
    <property type="entry name" value="SPERMIDINE/PUTRESCINE IMPORT ATP-BINDING PROTEIN POTA"/>
    <property type="match status" value="1"/>
</dbReference>
<evidence type="ECO:0000259" key="8">
    <source>
        <dbReference type="PROSITE" id="PS50893"/>
    </source>
</evidence>
<sequence>MDDFLLFDRVSKRFDQDWAVRELTLAIRQGEVFSLLGPSGCGKTTLLRICAGFEQPDSGRVLLQGRDITALPPHKRPVNTVFQNYALFPHLTLRQNVAFGLKLEKLPRRDIDRQVEAMLELVQLREQGDKKPHQISGGQKQRVAIARALVKRPKVLLLDEPLAALDLKLRKRMLIELDEIHDEVGTTFVYVTHDQSEAMSLSDRLAVMNDGQIEQVGTPVEVYEAPESSFTAAFIGDTNFFEGRVVAQEGDYCRLAIEGLGEVWCYNDRGRRQGELVYLSVRPEKMRLSRQPLELGRNRFSGRVEDKVYLGGESRFWVRVGEYRLAVAVQHSRYLLDQQPLQWGEEVALGWHEDDGYMLQRYAEEHEALLSLPPEDEA</sequence>
<dbReference type="PROSITE" id="PS50893">
    <property type="entry name" value="ABC_TRANSPORTER_2"/>
    <property type="match status" value="1"/>
</dbReference>
<dbReference type="EC" id="7.6.2.11" evidence="7"/>
<dbReference type="Pfam" id="PF08402">
    <property type="entry name" value="TOBE_2"/>
    <property type="match status" value="1"/>
</dbReference>
<comment type="function">
    <text evidence="7">Part of the ABC transporter complex PotABCD involved in spermidine/putrescine import. Responsible for energy coupling to the transport system.</text>
</comment>
<keyword evidence="5 7" id="KW-1278">Translocase</keyword>
<dbReference type="InterPro" id="IPR017879">
    <property type="entry name" value="PotA_ATP-bd"/>
</dbReference>
<dbReference type="SUPFAM" id="SSF52540">
    <property type="entry name" value="P-loop containing nucleoside triphosphate hydrolases"/>
    <property type="match status" value="1"/>
</dbReference>
<dbReference type="SUPFAM" id="SSF50331">
    <property type="entry name" value="MOP-like"/>
    <property type="match status" value="1"/>
</dbReference>
<dbReference type="InterPro" id="IPR050093">
    <property type="entry name" value="ABC_SmlMolc_Importer"/>
</dbReference>
<keyword evidence="3 7" id="KW-0547">Nucleotide-binding</keyword>
<keyword evidence="4 7" id="KW-0067">ATP-binding</keyword>
<dbReference type="Gene3D" id="3.40.50.300">
    <property type="entry name" value="P-loop containing nucleotide triphosphate hydrolases"/>
    <property type="match status" value="1"/>
</dbReference>
<dbReference type="GO" id="GO:0005524">
    <property type="term" value="F:ATP binding"/>
    <property type="evidence" value="ECO:0007669"/>
    <property type="project" value="UniProtKB-KW"/>
</dbReference>
<dbReference type="InterPro" id="IPR005893">
    <property type="entry name" value="PotA-like"/>
</dbReference>
<dbReference type="GO" id="GO:0016887">
    <property type="term" value="F:ATP hydrolysis activity"/>
    <property type="evidence" value="ECO:0007669"/>
    <property type="project" value="InterPro"/>
</dbReference>
<feature type="domain" description="ABC transporter" evidence="8">
    <location>
        <begin position="5"/>
        <end position="235"/>
    </location>
</feature>
<evidence type="ECO:0000313" key="10">
    <source>
        <dbReference type="Proteomes" id="UP000243205"/>
    </source>
</evidence>
<evidence type="ECO:0000256" key="4">
    <source>
        <dbReference type="ARBA" id="ARBA00022840"/>
    </source>
</evidence>
<dbReference type="Pfam" id="PF00005">
    <property type="entry name" value="ABC_tran"/>
    <property type="match status" value="1"/>
</dbReference>
<organism evidence="9 10">
    <name type="scientific">Desulfuromonas thiophila</name>
    <dbReference type="NCBI Taxonomy" id="57664"/>
    <lineage>
        <taxon>Bacteria</taxon>
        <taxon>Pseudomonadati</taxon>
        <taxon>Thermodesulfobacteriota</taxon>
        <taxon>Desulfuromonadia</taxon>
        <taxon>Desulfuromonadales</taxon>
        <taxon>Desulfuromonadaceae</taxon>
        <taxon>Desulfuromonas</taxon>
    </lineage>
</organism>
<dbReference type="GO" id="GO:0015594">
    <property type="term" value="F:ABC-type putrescine transporter activity"/>
    <property type="evidence" value="ECO:0007669"/>
    <property type="project" value="InterPro"/>
</dbReference>
<evidence type="ECO:0000256" key="7">
    <source>
        <dbReference type="RuleBase" id="RU364083"/>
    </source>
</evidence>
<dbReference type="Gene3D" id="2.40.50.100">
    <property type="match status" value="1"/>
</dbReference>